<keyword evidence="5" id="KW-0560">Oxidoreductase</keyword>
<comment type="cofactor">
    <cofactor evidence="1">
        <name>FAD</name>
        <dbReference type="ChEBI" id="CHEBI:57692"/>
    </cofactor>
</comment>
<comment type="caution">
    <text evidence="6">The sequence shown here is derived from an EMBL/GenBank/DDBJ whole genome shotgun (WGS) entry which is preliminary data.</text>
</comment>
<evidence type="ECO:0000256" key="3">
    <source>
        <dbReference type="ARBA" id="ARBA00022630"/>
    </source>
</evidence>
<evidence type="ECO:0000256" key="5">
    <source>
        <dbReference type="ARBA" id="ARBA00023002"/>
    </source>
</evidence>
<evidence type="ECO:0000313" key="6">
    <source>
        <dbReference type="EMBL" id="MBO2453363.1"/>
    </source>
</evidence>
<evidence type="ECO:0000256" key="4">
    <source>
        <dbReference type="ARBA" id="ARBA00022827"/>
    </source>
</evidence>
<proteinExistence type="inferred from homology"/>
<evidence type="ECO:0000256" key="2">
    <source>
        <dbReference type="ARBA" id="ARBA00010790"/>
    </source>
</evidence>
<dbReference type="Proteomes" id="UP000669179">
    <property type="component" value="Unassembled WGS sequence"/>
</dbReference>
<dbReference type="GO" id="GO:0016491">
    <property type="term" value="F:oxidoreductase activity"/>
    <property type="evidence" value="ECO:0007669"/>
    <property type="project" value="UniProtKB-KW"/>
</dbReference>
<dbReference type="RefSeq" id="WP_208261388.1">
    <property type="nucleotide sequence ID" value="NZ_JAGEOJ010000020.1"/>
</dbReference>
<gene>
    <name evidence="6" type="ORF">J4573_40160</name>
</gene>
<keyword evidence="3" id="KW-0285">Flavoprotein</keyword>
<evidence type="ECO:0000256" key="1">
    <source>
        <dbReference type="ARBA" id="ARBA00001974"/>
    </source>
</evidence>
<dbReference type="AlphaFoldDB" id="A0A939PNK3"/>
<dbReference type="PANTHER" id="PTHR47470">
    <property type="entry name" value="CHOLESTEROL OXIDASE"/>
    <property type="match status" value="1"/>
</dbReference>
<name>A0A939PNK3_9ACTN</name>
<reference evidence="6" key="1">
    <citation type="submission" date="2021-03" db="EMBL/GenBank/DDBJ databases">
        <authorList>
            <person name="Kanchanasin P."/>
            <person name="Saeng-In P."/>
            <person name="Phongsopitanun W."/>
            <person name="Yuki M."/>
            <person name="Kudo T."/>
            <person name="Ohkuma M."/>
            <person name="Tanasupawat S."/>
        </authorList>
    </citation>
    <scope>NUCLEOTIDE SEQUENCE</scope>
    <source>
        <strain evidence="6">GKU 128</strain>
    </source>
</reference>
<sequence>MPAPIEVEFTERLTGRMTPIGDGPRACVVEVNDLVIRVDLGARTAQGALPARVAGGTLVAPTLHPGPMPISDGSVELITAEGRMHYEIEFAAAHHPEHTYVLEGVKRLAERRSPSPLTIWRETTTLYSRIHSLPARTPLLTGPLTVRPRDFSHQLRSLRAEGHREDAAAAVALFIGAFASRAAHVYLGRALRRS</sequence>
<protein>
    <submittedName>
        <fullName evidence="6">Uncharacterized protein</fullName>
    </submittedName>
</protein>
<accession>A0A939PNK3</accession>
<evidence type="ECO:0000313" key="7">
    <source>
        <dbReference type="Proteomes" id="UP000669179"/>
    </source>
</evidence>
<dbReference type="InterPro" id="IPR052542">
    <property type="entry name" value="Cholesterol_Oxidase"/>
</dbReference>
<comment type="similarity">
    <text evidence="2">Belongs to the GMC oxidoreductase family.</text>
</comment>
<keyword evidence="4" id="KW-0274">FAD</keyword>
<dbReference type="PANTHER" id="PTHR47470:SF1">
    <property type="entry name" value="FAD-DEPENDENT OXIDOREDUCTASE 2 FAD BINDING DOMAIN-CONTAINING PROTEIN"/>
    <property type="match status" value="1"/>
</dbReference>
<organism evidence="6 7">
    <name type="scientific">Actinomadura barringtoniae</name>
    <dbReference type="NCBI Taxonomy" id="1427535"/>
    <lineage>
        <taxon>Bacteria</taxon>
        <taxon>Bacillati</taxon>
        <taxon>Actinomycetota</taxon>
        <taxon>Actinomycetes</taxon>
        <taxon>Streptosporangiales</taxon>
        <taxon>Thermomonosporaceae</taxon>
        <taxon>Actinomadura</taxon>
    </lineage>
</organism>
<keyword evidence="7" id="KW-1185">Reference proteome</keyword>
<dbReference type="EMBL" id="JAGEOJ010000020">
    <property type="protein sequence ID" value="MBO2453363.1"/>
    <property type="molecule type" value="Genomic_DNA"/>
</dbReference>